<evidence type="ECO:0000313" key="2">
    <source>
        <dbReference type="EMBL" id="RFT07831.1"/>
    </source>
</evidence>
<dbReference type="OrthoDB" id="9793465at2"/>
<proteinExistence type="inferred from homology"/>
<dbReference type="InterPro" id="IPR005531">
    <property type="entry name" value="Asp23"/>
</dbReference>
<accession>A0A3E2B7A1</accession>
<organism evidence="2 3">
    <name type="scientific">Evtepia gabavorous</name>
    <dbReference type="NCBI Taxonomy" id="2211183"/>
    <lineage>
        <taxon>Bacteria</taxon>
        <taxon>Bacillati</taxon>
        <taxon>Bacillota</taxon>
        <taxon>Clostridia</taxon>
        <taxon>Eubacteriales</taxon>
        <taxon>Evtepia</taxon>
    </lineage>
</organism>
<dbReference type="PANTHER" id="PTHR34297">
    <property type="entry name" value="HYPOTHETICAL CYTOSOLIC PROTEIN-RELATED"/>
    <property type="match status" value="1"/>
</dbReference>
<dbReference type="Pfam" id="PF03780">
    <property type="entry name" value="Asp23"/>
    <property type="match status" value="1"/>
</dbReference>
<dbReference type="AlphaFoldDB" id="A0A3E2B7A1"/>
<name>A0A3E2B7A1_9FIRM</name>
<dbReference type="GeneID" id="97994413"/>
<dbReference type="RefSeq" id="WP_021919655.1">
    <property type="nucleotide sequence ID" value="NZ_CAKXKJ010000002.1"/>
</dbReference>
<dbReference type="Proteomes" id="UP000260649">
    <property type="component" value="Unassembled WGS sequence"/>
</dbReference>
<keyword evidence="3" id="KW-1185">Reference proteome</keyword>
<sequence length="123" mass="13211">MSESREYYSRSEPYGDVYISEEVLEMIAGAAALEVEGVTGLAGGTMSEQLLGRKKLSKGITILWESDNITINVSIQIRYGGTIPEVARKVQEAIVTSVEDTSGLKVAAVNVRVGGVTFEKPEA</sequence>
<dbReference type="EMBL" id="QQRQ01000001">
    <property type="protein sequence ID" value="RFT07831.1"/>
    <property type="molecule type" value="Genomic_DNA"/>
</dbReference>
<protein>
    <submittedName>
        <fullName evidence="2">Asp23/Gls24 family envelope stress response protein</fullName>
    </submittedName>
</protein>
<comment type="similarity">
    <text evidence="1">Belongs to the asp23 family.</text>
</comment>
<evidence type="ECO:0000256" key="1">
    <source>
        <dbReference type="ARBA" id="ARBA00005721"/>
    </source>
</evidence>
<evidence type="ECO:0000313" key="3">
    <source>
        <dbReference type="Proteomes" id="UP000260649"/>
    </source>
</evidence>
<comment type="caution">
    <text evidence="2">The sequence shown here is derived from an EMBL/GenBank/DDBJ whole genome shotgun (WGS) entry which is preliminary data.</text>
</comment>
<reference evidence="2 3" key="1">
    <citation type="submission" date="2018-07" db="EMBL/GenBank/DDBJ databases">
        <title>GABA Modulating Bacteria of the Human Gut Microbiota.</title>
        <authorList>
            <person name="Strandwitz P."/>
            <person name="Kim K.H."/>
            <person name="Terekhova D."/>
            <person name="Liu J.K."/>
            <person name="Sharma A."/>
            <person name="Levering J."/>
            <person name="Mcdonald D."/>
            <person name="Dietrich D."/>
            <person name="Ramadhar T.R."/>
            <person name="Lekbua A."/>
            <person name="Mroue N."/>
            <person name="Liston C."/>
            <person name="Stewart E.J."/>
            <person name="Dubin M.J."/>
            <person name="Zengler K."/>
            <person name="Knight R."/>
            <person name="Gilbert J.A."/>
            <person name="Clardy J."/>
            <person name="Lewis K."/>
        </authorList>
    </citation>
    <scope>NUCLEOTIDE SEQUENCE [LARGE SCALE GENOMIC DNA]</scope>
    <source>
        <strain evidence="2 3">KLE1738</strain>
    </source>
</reference>
<gene>
    <name evidence="2" type="ORF">DV520_01515</name>
</gene>